<evidence type="ECO:0000256" key="9">
    <source>
        <dbReference type="ARBA" id="ARBA00022989"/>
    </source>
</evidence>
<dbReference type="Pfam" id="PF00999">
    <property type="entry name" value="Na_H_Exchanger"/>
    <property type="match status" value="1"/>
</dbReference>
<evidence type="ECO:0000256" key="1">
    <source>
        <dbReference type="ARBA" id="ARBA00004127"/>
    </source>
</evidence>
<keyword evidence="16" id="KW-1185">Reference proteome</keyword>
<dbReference type="PROSITE" id="PS51201">
    <property type="entry name" value="RCK_N"/>
    <property type="match status" value="1"/>
</dbReference>
<keyword evidence="10" id="KW-0406">Ion transport</keyword>
<evidence type="ECO:0000256" key="13">
    <source>
        <dbReference type="SAM" id="Phobius"/>
    </source>
</evidence>
<dbReference type="Proteomes" id="UP001143372">
    <property type="component" value="Unassembled WGS sequence"/>
</dbReference>
<dbReference type="FunFam" id="3.40.50.720:FF:000036">
    <property type="entry name" value="Glutathione-regulated potassium-efflux system protein KefB"/>
    <property type="match status" value="1"/>
</dbReference>
<keyword evidence="5" id="KW-1003">Cell membrane</keyword>
<evidence type="ECO:0000256" key="5">
    <source>
        <dbReference type="ARBA" id="ARBA00022475"/>
    </source>
</evidence>
<comment type="subcellular location">
    <subcellularLocation>
        <location evidence="1">Endomembrane system</location>
        <topology evidence="1">Multi-pass membrane protein</topology>
    </subcellularLocation>
</comment>
<dbReference type="GO" id="GO:0012505">
    <property type="term" value="C:endomembrane system"/>
    <property type="evidence" value="ECO:0007669"/>
    <property type="project" value="UniProtKB-SubCell"/>
</dbReference>
<evidence type="ECO:0000256" key="12">
    <source>
        <dbReference type="SAM" id="MobiDB-lite"/>
    </source>
</evidence>
<keyword evidence="3" id="KW-0813">Transport</keyword>
<feature type="region of interest" description="Disordered" evidence="12">
    <location>
        <begin position="596"/>
        <end position="627"/>
    </location>
</feature>
<keyword evidence="4" id="KW-0050">Antiport</keyword>
<proteinExistence type="inferred from homology"/>
<protein>
    <submittedName>
        <fullName evidence="15">Potassium efflux system protein</fullName>
    </submittedName>
</protein>
<dbReference type="SUPFAM" id="SSF51735">
    <property type="entry name" value="NAD(P)-binding Rossmann-fold domains"/>
    <property type="match status" value="1"/>
</dbReference>
<dbReference type="PANTHER" id="PTHR46157">
    <property type="entry name" value="K(+) EFFLUX ANTIPORTER 3, CHLOROPLASTIC"/>
    <property type="match status" value="1"/>
</dbReference>
<feature type="transmembrane region" description="Helical" evidence="13">
    <location>
        <begin position="134"/>
        <end position="153"/>
    </location>
</feature>
<evidence type="ECO:0000313" key="16">
    <source>
        <dbReference type="Proteomes" id="UP001143372"/>
    </source>
</evidence>
<keyword evidence="6" id="KW-0633">Potassium transport</keyword>
<dbReference type="InterPro" id="IPR036291">
    <property type="entry name" value="NAD(P)-bd_dom_sf"/>
</dbReference>
<dbReference type="InterPro" id="IPR006036">
    <property type="entry name" value="K_uptake_TrkA"/>
</dbReference>
<evidence type="ECO:0000256" key="3">
    <source>
        <dbReference type="ARBA" id="ARBA00022448"/>
    </source>
</evidence>
<gene>
    <name evidence="15" type="ORF">GCM10008179_13420</name>
</gene>
<keyword evidence="9 13" id="KW-1133">Transmembrane helix</keyword>
<evidence type="ECO:0000256" key="7">
    <source>
        <dbReference type="ARBA" id="ARBA00022692"/>
    </source>
</evidence>
<dbReference type="InterPro" id="IPR006153">
    <property type="entry name" value="Cation/H_exchanger_TM"/>
</dbReference>
<evidence type="ECO:0000259" key="14">
    <source>
        <dbReference type="PROSITE" id="PS51201"/>
    </source>
</evidence>
<dbReference type="GO" id="GO:0015297">
    <property type="term" value="F:antiporter activity"/>
    <property type="evidence" value="ECO:0007669"/>
    <property type="project" value="UniProtKB-KW"/>
</dbReference>
<sequence>MPEVPGMGHMEETFKGPFMEHATTAGPLIGALVFLGAAVVAGPLARRIGLGVAVGYLVAGIVIGPAGLGFIEDPGAVLQVAEIGVVMLLFLIGLELRIERLIALRRLIIGLGGLQIALTTAALAAVAWELGMTPPAALAIGIALAFSGTAMALQILGERGHLNRPYGEKTFSVLLAQDLAVVPALALIPMLGDGPTEPADWMQGLISAAIGAAALAGIVFAGRYLLNPFFRFLAGVGAREVMTAAALLVVLGAAEVAHAAGLSMAMGAFLAGVLLAGSSYRVELEADVEPFRGLLIALFFMGIGMTIDVKVVVENWALLAVGVVGYLAIKLLVATALARAFGSPLPYALRIGALLAASGEFAFVLIPLSATEGLIDQGAASLLSALAALSLMVAPAIAILAEKVAERATPPAAGPIEDYSDVKGEVLVIGFGRVGQIAAQLLLAEGVEVTLIDANAARVEQAANFGFKVYYGDGSRLDVLRAVKAHEARAIVICVDDAAVTKRIVEVALTSFPLTKLVVKAYDRGHALDLFALGVEQVVRETFESALLLGRLALEAAGVDPERAAEIEADVRRRDAQRLEIQRVEGISGGRHLAYTNKPIPEPLSLPKRKGEMLDGTEAEVVGAPAE</sequence>
<dbReference type="Pfam" id="PF02254">
    <property type="entry name" value="TrkA_N"/>
    <property type="match status" value="1"/>
</dbReference>
<feature type="transmembrane region" description="Helical" evidence="13">
    <location>
        <begin position="108"/>
        <end position="128"/>
    </location>
</feature>
<dbReference type="GO" id="GO:0015079">
    <property type="term" value="F:potassium ion transmembrane transporter activity"/>
    <property type="evidence" value="ECO:0007669"/>
    <property type="project" value="InterPro"/>
</dbReference>
<dbReference type="InterPro" id="IPR003148">
    <property type="entry name" value="RCK_N"/>
</dbReference>
<feature type="domain" description="RCK N-terminal" evidence="14">
    <location>
        <begin position="423"/>
        <end position="539"/>
    </location>
</feature>
<evidence type="ECO:0000256" key="2">
    <source>
        <dbReference type="ARBA" id="ARBA00005551"/>
    </source>
</evidence>
<comment type="caution">
    <text evidence="15">The sequence shown here is derived from an EMBL/GenBank/DDBJ whole genome shotgun (WGS) entry which is preliminary data.</text>
</comment>
<dbReference type="AlphaFoldDB" id="A0A9W6MUS8"/>
<evidence type="ECO:0000256" key="8">
    <source>
        <dbReference type="ARBA" id="ARBA00022958"/>
    </source>
</evidence>
<evidence type="ECO:0000256" key="4">
    <source>
        <dbReference type="ARBA" id="ARBA00022449"/>
    </source>
</evidence>
<feature type="transmembrane region" description="Helical" evidence="13">
    <location>
        <begin position="247"/>
        <end position="271"/>
    </location>
</feature>
<feature type="transmembrane region" description="Helical" evidence="13">
    <location>
        <begin position="52"/>
        <end position="71"/>
    </location>
</feature>
<feature type="transmembrane region" description="Helical" evidence="13">
    <location>
        <begin position="204"/>
        <end position="226"/>
    </location>
</feature>
<reference evidence="15" key="2">
    <citation type="submission" date="2023-01" db="EMBL/GenBank/DDBJ databases">
        <authorList>
            <person name="Sun Q."/>
            <person name="Evtushenko L."/>
        </authorList>
    </citation>
    <scope>NUCLEOTIDE SEQUENCE</scope>
    <source>
        <strain evidence="15">VKM B-2347</strain>
    </source>
</reference>
<keyword evidence="8" id="KW-0630">Potassium</keyword>
<organism evidence="15 16">
    <name type="scientific">Hansschlegelia plantiphila</name>
    <dbReference type="NCBI Taxonomy" id="374655"/>
    <lineage>
        <taxon>Bacteria</taxon>
        <taxon>Pseudomonadati</taxon>
        <taxon>Pseudomonadota</taxon>
        <taxon>Alphaproteobacteria</taxon>
        <taxon>Hyphomicrobiales</taxon>
        <taxon>Methylopilaceae</taxon>
        <taxon>Hansschlegelia</taxon>
    </lineage>
</organism>
<evidence type="ECO:0000313" key="15">
    <source>
        <dbReference type="EMBL" id="GLK67704.1"/>
    </source>
</evidence>
<dbReference type="GO" id="GO:0005886">
    <property type="term" value="C:plasma membrane"/>
    <property type="evidence" value="ECO:0007669"/>
    <property type="project" value="InterPro"/>
</dbReference>
<dbReference type="PRINTS" id="PR00335">
    <property type="entry name" value="KUPTAKETRKA"/>
</dbReference>
<comment type="similarity">
    <text evidence="2">Belongs to the monovalent cation:proton antiporter 2 (CPA2) transporter (TC 2.A.37) family.</text>
</comment>
<dbReference type="InterPro" id="IPR004771">
    <property type="entry name" value="K/H_exchanger"/>
</dbReference>
<dbReference type="PANTHER" id="PTHR46157:SF8">
    <property type="entry name" value="GLUTATHIONE-REGULATED POTASSIUM-EFFLUX SYSTEM PROTEIN"/>
    <property type="match status" value="1"/>
</dbReference>
<feature type="transmembrane region" description="Helical" evidence="13">
    <location>
        <begin position="77"/>
        <end position="96"/>
    </location>
</feature>
<feature type="transmembrane region" description="Helical" evidence="13">
    <location>
        <begin position="347"/>
        <end position="368"/>
    </location>
</feature>
<dbReference type="Gene3D" id="1.20.1530.20">
    <property type="match status" value="1"/>
</dbReference>
<dbReference type="EMBL" id="BSFI01000007">
    <property type="protein sequence ID" value="GLK67704.1"/>
    <property type="molecule type" value="Genomic_DNA"/>
</dbReference>
<name>A0A9W6MUS8_9HYPH</name>
<feature type="transmembrane region" description="Helical" evidence="13">
    <location>
        <begin position="25"/>
        <end position="45"/>
    </location>
</feature>
<reference evidence="15" key="1">
    <citation type="journal article" date="2014" name="Int. J. Syst. Evol. Microbiol.">
        <title>Complete genome sequence of Corynebacterium casei LMG S-19264T (=DSM 44701T), isolated from a smear-ripened cheese.</title>
        <authorList>
            <consortium name="US DOE Joint Genome Institute (JGI-PGF)"/>
            <person name="Walter F."/>
            <person name="Albersmeier A."/>
            <person name="Kalinowski J."/>
            <person name="Ruckert C."/>
        </authorList>
    </citation>
    <scope>NUCLEOTIDE SEQUENCE</scope>
    <source>
        <strain evidence="15">VKM B-2347</strain>
    </source>
</reference>
<keyword evidence="11 13" id="KW-0472">Membrane</keyword>
<evidence type="ECO:0000256" key="6">
    <source>
        <dbReference type="ARBA" id="ARBA00022538"/>
    </source>
</evidence>
<feature type="transmembrane region" description="Helical" evidence="13">
    <location>
        <begin position="316"/>
        <end position="341"/>
    </location>
</feature>
<feature type="transmembrane region" description="Helical" evidence="13">
    <location>
        <begin position="173"/>
        <end position="192"/>
    </location>
</feature>
<dbReference type="GO" id="GO:1902600">
    <property type="term" value="P:proton transmembrane transport"/>
    <property type="evidence" value="ECO:0007669"/>
    <property type="project" value="InterPro"/>
</dbReference>
<feature type="transmembrane region" description="Helical" evidence="13">
    <location>
        <begin position="291"/>
        <end position="309"/>
    </location>
</feature>
<evidence type="ECO:0000256" key="11">
    <source>
        <dbReference type="ARBA" id="ARBA00023136"/>
    </source>
</evidence>
<keyword evidence="7 13" id="KW-0812">Transmembrane</keyword>
<accession>A0A9W6MUS8</accession>
<dbReference type="InterPro" id="IPR038770">
    <property type="entry name" value="Na+/solute_symporter_sf"/>
</dbReference>
<dbReference type="NCBIfam" id="TIGR00932">
    <property type="entry name" value="2a37"/>
    <property type="match status" value="1"/>
</dbReference>
<evidence type="ECO:0000256" key="10">
    <source>
        <dbReference type="ARBA" id="ARBA00023065"/>
    </source>
</evidence>
<feature type="transmembrane region" description="Helical" evidence="13">
    <location>
        <begin position="380"/>
        <end position="401"/>
    </location>
</feature>
<dbReference type="Gene3D" id="3.40.50.720">
    <property type="entry name" value="NAD(P)-binding Rossmann-like Domain"/>
    <property type="match status" value="1"/>
</dbReference>